<evidence type="ECO:0000259" key="5">
    <source>
        <dbReference type="Pfam" id="PF00725"/>
    </source>
</evidence>
<sequence>MKYITVIGAGTMGNGIAHVFAQFGFEVNLVDVQDEILQKALQTIHKNAERQVKKQILTEQQVPELMSRIHVFTQLPEALQRADLVVEAATEKQSLKEDIFRQMDQYAPAAAILASNTSSISITRLAAVTNRPRQVIGMHFMNPVPVMPLVEVIQGFHTDPSVTDTIVQLSRQLGKTPCVVNDYPGFVSNRILMPMLNEAIYTLQQGVAGVEEIDTIMKLGMGHPMGPLQLADFIGLDVCLSILQVLHEGLGDQRYAPCPLLVKMVHAGCLGVKTGEGFYRYAAEGKEKTVNPVFQVRRTF</sequence>
<dbReference type="PROSITE" id="PS00067">
    <property type="entry name" value="3HCDH"/>
    <property type="match status" value="1"/>
</dbReference>
<accession>A0A1I7NLV1</accession>
<feature type="binding site" evidence="4">
    <location>
        <position position="31"/>
    </location>
    <ligand>
        <name>NAD(+)</name>
        <dbReference type="ChEBI" id="CHEBI:57540"/>
    </ligand>
</feature>
<dbReference type="AlphaFoldDB" id="A0A1I7NLV1"/>
<gene>
    <name evidence="7" type="ORF">SAMN05660895_2274</name>
</gene>
<evidence type="ECO:0000256" key="1">
    <source>
        <dbReference type="ARBA" id="ARBA00009463"/>
    </source>
</evidence>
<dbReference type="SUPFAM" id="SSF51735">
    <property type="entry name" value="NAD(P)-binding Rossmann-fold domains"/>
    <property type="match status" value="1"/>
</dbReference>
<evidence type="ECO:0000256" key="2">
    <source>
        <dbReference type="ARBA" id="ARBA00023002"/>
    </source>
</evidence>
<dbReference type="RefSeq" id="WP_092460597.1">
    <property type="nucleotide sequence ID" value="NZ_FPCJ01000001.1"/>
</dbReference>
<dbReference type="InterPro" id="IPR022694">
    <property type="entry name" value="3-OHacyl-CoA_DH"/>
</dbReference>
<dbReference type="SUPFAM" id="SSF48179">
    <property type="entry name" value="6-phosphogluconate dehydrogenase C-terminal domain-like"/>
    <property type="match status" value="1"/>
</dbReference>
<feature type="domain" description="3-hydroxyacyl-CoA dehydrogenase NAD binding" evidence="6">
    <location>
        <begin position="4"/>
        <end position="182"/>
    </location>
</feature>
<feature type="binding site" evidence="4">
    <location>
        <begin position="8"/>
        <end position="13"/>
    </location>
    <ligand>
        <name>NAD(+)</name>
        <dbReference type="ChEBI" id="CHEBI:57540"/>
    </ligand>
</feature>
<dbReference type="GO" id="GO:0006631">
    <property type="term" value="P:fatty acid metabolic process"/>
    <property type="evidence" value="ECO:0007669"/>
    <property type="project" value="InterPro"/>
</dbReference>
<dbReference type="PIRSF" id="PIRSF000105">
    <property type="entry name" value="HCDH"/>
    <property type="match status" value="1"/>
</dbReference>
<comment type="similarity">
    <text evidence="1">Belongs to the 3-hydroxyacyl-CoA dehydrogenase family.</text>
</comment>
<dbReference type="PANTHER" id="PTHR48075:SF5">
    <property type="entry name" value="3-HYDROXYBUTYRYL-COA DEHYDROGENASE"/>
    <property type="match status" value="1"/>
</dbReference>
<dbReference type="InterPro" id="IPR006180">
    <property type="entry name" value="3-OHacyl-CoA_DH_CS"/>
</dbReference>
<feature type="binding site" evidence="4">
    <location>
        <position position="96"/>
    </location>
    <ligand>
        <name>NAD(+)</name>
        <dbReference type="ChEBI" id="CHEBI:57540"/>
    </ligand>
</feature>
<feature type="site" description="Important for catalytic activity" evidence="3">
    <location>
        <position position="139"/>
    </location>
</feature>
<keyword evidence="8" id="KW-1185">Reference proteome</keyword>
<feature type="binding site" evidence="4">
    <location>
        <position position="91"/>
    </location>
    <ligand>
        <name>NAD(+)</name>
        <dbReference type="ChEBI" id="CHEBI:57540"/>
    </ligand>
</feature>
<evidence type="ECO:0000313" key="7">
    <source>
        <dbReference type="EMBL" id="SFV35625.1"/>
    </source>
</evidence>
<proteinExistence type="inferred from homology"/>
<dbReference type="Pfam" id="PF02737">
    <property type="entry name" value="3HCDH_N"/>
    <property type="match status" value="1"/>
</dbReference>
<evidence type="ECO:0000259" key="6">
    <source>
        <dbReference type="Pfam" id="PF02737"/>
    </source>
</evidence>
<organism evidence="7 8">
    <name type="scientific">Thermoflavifilum thermophilum</name>
    <dbReference type="NCBI Taxonomy" id="1393122"/>
    <lineage>
        <taxon>Bacteria</taxon>
        <taxon>Pseudomonadati</taxon>
        <taxon>Bacteroidota</taxon>
        <taxon>Chitinophagia</taxon>
        <taxon>Chitinophagales</taxon>
        <taxon>Chitinophagaceae</taxon>
        <taxon>Thermoflavifilum</taxon>
    </lineage>
</organism>
<dbReference type="InterPro" id="IPR006108">
    <property type="entry name" value="3HC_DH_C"/>
</dbReference>
<dbReference type="Gene3D" id="1.10.1040.10">
    <property type="entry name" value="N-(1-d-carboxylethyl)-l-norvaline Dehydrogenase, domain 2"/>
    <property type="match status" value="1"/>
</dbReference>
<dbReference type="STRING" id="1393122.SAMN05660895_2274"/>
<feature type="binding site" evidence="4">
    <location>
        <position position="273"/>
    </location>
    <ligand>
        <name>NAD(+)</name>
        <dbReference type="ChEBI" id="CHEBI:57540"/>
    </ligand>
</feature>
<keyword evidence="4" id="KW-0520">NAD</keyword>
<dbReference type="InterPro" id="IPR013328">
    <property type="entry name" value="6PGD_dom2"/>
</dbReference>
<evidence type="ECO:0000256" key="4">
    <source>
        <dbReference type="PIRSR" id="PIRSR000105-2"/>
    </source>
</evidence>
<dbReference type="GO" id="GO:0070403">
    <property type="term" value="F:NAD+ binding"/>
    <property type="evidence" value="ECO:0007669"/>
    <property type="project" value="InterPro"/>
</dbReference>
<dbReference type="InterPro" id="IPR036291">
    <property type="entry name" value="NAD(P)-bd_dom_sf"/>
</dbReference>
<feature type="binding site" evidence="4">
    <location>
        <position position="142"/>
    </location>
    <ligand>
        <name>NAD(+)</name>
        <dbReference type="ChEBI" id="CHEBI:57540"/>
    </ligand>
</feature>
<evidence type="ECO:0000313" key="8">
    <source>
        <dbReference type="Proteomes" id="UP000199537"/>
    </source>
</evidence>
<name>A0A1I7NLV1_9BACT</name>
<keyword evidence="2" id="KW-0560">Oxidoreductase</keyword>
<dbReference type="FunFam" id="3.40.50.720:FF:000009">
    <property type="entry name" value="Fatty oxidation complex, alpha subunit"/>
    <property type="match status" value="1"/>
</dbReference>
<protein>
    <submittedName>
        <fullName evidence="7">3-hydroxybutyryl-CoA dehydrogenase</fullName>
    </submittedName>
</protein>
<dbReference type="PANTHER" id="PTHR48075">
    <property type="entry name" value="3-HYDROXYACYL-COA DEHYDROGENASE FAMILY PROTEIN"/>
    <property type="match status" value="1"/>
</dbReference>
<dbReference type="InterPro" id="IPR006176">
    <property type="entry name" value="3-OHacyl-CoA_DH_NAD-bd"/>
</dbReference>
<dbReference type="Gene3D" id="3.40.50.720">
    <property type="entry name" value="NAD(P)-binding Rossmann-like Domain"/>
    <property type="match status" value="1"/>
</dbReference>
<feature type="binding site" evidence="4">
    <location>
        <position position="118"/>
    </location>
    <ligand>
        <name>NAD(+)</name>
        <dbReference type="ChEBI" id="CHEBI:57540"/>
    </ligand>
</feature>
<dbReference type="GO" id="GO:0016616">
    <property type="term" value="F:oxidoreductase activity, acting on the CH-OH group of donors, NAD or NADP as acceptor"/>
    <property type="evidence" value="ECO:0007669"/>
    <property type="project" value="InterPro"/>
</dbReference>
<dbReference type="InterPro" id="IPR008927">
    <property type="entry name" value="6-PGluconate_DH-like_C_sf"/>
</dbReference>
<dbReference type="Pfam" id="PF00725">
    <property type="entry name" value="3HCDH"/>
    <property type="match status" value="1"/>
</dbReference>
<evidence type="ECO:0000256" key="3">
    <source>
        <dbReference type="PIRSR" id="PIRSR000105-1"/>
    </source>
</evidence>
<reference evidence="8" key="1">
    <citation type="submission" date="2016-10" db="EMBL/GenBank/DDBJ databases">
        <authorList>
            <person name="Varghese N."/>
            <person name="Submissions S."/>
        </authorList>
    </citation>
    <scope>NUCLEOTIDE SEQUENCE [LARGE SCALE GENOMIC DNA]</scope>
    <source>
        <strain evidence="8">DSM 14807</strain>
    </source>
</reference>
<dbReference type="OrthoDB" id="9771883at2"/>
<feature type="domain" description="3-hydroxyacyl-CoA dehydrogenase C-terminal" evidence="5">
    <location>
        <begin position="185"/>
        <end position="281"/>
    </location>
</feature>
<dbReference type="Proteomes" id="UP000199537">
    <property type="component" value="Unassembled WGS sequence"/>
</dbReference>
<dbReference type="EMBL" id="FPCJ01000001">
    <property type="protein sequence ID" value="SFV35625.1"/>
    <property type="molecule type" value="Genomic_DNA"/>
</dbReference>